<dbReference type="AlphaFoldDB" id="A0A5C4N3J2"/>
<dbReference type="SUPFAM" id="SSF52172">
    <property type="entry name" value="CheY-like"/>
    <property type="match status" value="1"/>
</dbReference>
<dbReference type="OrthoDB" id="9800897at2"/>
<dbReference type="GO" id="GO:0000160">
    <property type="term" value="P:phosphorelay signal transduction system"/>
    <property type="evidence" value="ECO:0007669"/>
    <property type="project" value="InterPro"/>
</dbReference>
<dbReference type="InterPro" id="IPR011006">
    <property type="entry name" value="CheY-like_superfamily"/>
</dbReference>
<dbReference type="InterPro" id="IPR050595">
    <property type="entry name" value="Bact_response_regulator"/>
</dbReference>
<name>A0A5C4N3J2_9RHOB</name>
<evidence type="ECO:0000256" key="1">
    <source>
        <dbReference type="ARBA" id="ARBA00022553"/>
    </source>
</evidence>
<evidence type="ECO:0000313" key="5">
    <source>
        <dbReference type="Proteomes" id="UP000305887"/>
    </source>
</evidence>
<keyword evidence="5" id="KW-1185">Reference proteome</keyword>
<gene>
    <name evidence="4" type="ORF">FHG66_04125</name>
</gene>
<dbReference type="InterPro" id="IPR001789">
    <property type="entry name" value="Sig_transdc_resp-reg_receiver"/>
</dbReference>
<protein>
    <submittedName>
        <fullName evidence="4">Response regulator</fullName>
    </submittedName>
</protein>
<dbReference type="RefSeq" id="WP_139075418.1">
    <property type="nucleotide sequence ID" value="NZ_VDFU01000003.1"/>
</dbReference>
<dbReference type="PANTHER" id="PTHR44591">
    <property type="entry name" value="STRESS RESPONSE REGULATOR PROTEIN 1"/>
    <property type="match status" value="1"/>
</dbReference>
<dbReference type="SMART" id="SM00448">
    <property type="entry name" value="REC"/>
    <property type="match status" value="1"/>
</dbReference>
<sequence>MSRRILVVDDSPSLRRMIAMTLKGAGYDVVEAEDGLDALERVAAARFDAVLTDQNMPRMDGLSFIREFKSRPEGQGIPVVFLSTESEGELKDKARAAGALGWMTKPFDQAKLLSVMARVVGA</sequence>
<proteinExistence type="predicted"/>
<dbReference type="EMBL" id="VDFU01000003">
    <property type="protein sequence ID" value="TNC51997.1"/>
    <property type="molecule type" value="Genomic_DNA"/>
</dbReference>
<evidence type="ECO:0000256" key="2">
    <source>
        <dbReference type="PROSITE-ProRule" id="PRU00169"/>
    </source>
</evidence>
<dbReference type="Pfam" id="PF00072">
    <property type="entry name" value="Response_reg"/>
    <property type="match status" value="1"/>
</dbReference>
<dbReference type="PROSITE" id="PS50110">
    <property type="entry name" value="RESPONSE_REGULATORY"/>
    <property type="match status" value="1"/>
</dbReference>
<dbReference type="Gene3D" id="3.40.50.2300">
    <property type="match status" value="1"/>
</dbReference>
<reference evidence="4 5" key="1">
    <citation type="submission" date="2019-06" db="EMBL/GenBank/DDBJ databases">
        <title>YIM 131921 draft genome.</title>
        <authorList>
            <person name="Jiang L."/>
        </authorList>
    </citation>
    <scope>NUCLEOTIDE SEQUENCE [LARGE SCALE GENOMIC DNA]</scope>
    <source>
        <strain evidence="4 5">YIM 131921</strain>
    </source>
</reference>
<comment type="caution">
    <text evidence="4">The sequence shown here is derived from an EMBL/GenBank/DDBJ whole genome shotgun (WGS) entry which is preliminary data.</text>
</comment>
<dbReference type="Proteomes" id="UP000305887">
    <property type="component" value="Unassembled WGS sequence"/>
</dbReference>
<feature type="modified residue" description="4-aspartylphosphate" evidence="2">
    <location>
        <position position="53"/>
    </location>
</feature>
<keyword evidence="1 2" id="KW-0597">Phosphoprotein</keyword>
<organism evidence="4 5">
    <name type="scientific">Rubellimicrobium rubrum</name>
    <dbReference type="NCBI Taxonomy" id="2585369"/>
    <lineage>
        <taxon>Bacteria</taxon>
        <taxon>Pseudomonadati</taxon>
        <taxon>Pseudomonadota</taxon>
        <taxon>Alphaproteobacteria</taxon>
        <taxon>Rhodobacterales</taxon>
        <taxon>Roseobacteraceae</taxon>
        <taxon>Rubellimicrobium</taxon>
    </lineage>
</organism>
<feature type="domain" description="Response regulatory" evidence="3">
    <location>
        <begin position="4"/>
        <end position="120"/>
    </location>
</feature>
<evidence type="ECO:0000259" key="3">
    <source>
        <dbReference type="PROSITE" id="PS50110"/>
    </source>
</evidence>
<evidence type="ECO:0000313" key="4">
    <source>
        <dbReference type="EMBL" id="TNC51997.1"/>
    </source>
</evidence>
<dbReference type="PANTHER" id="PTHR44591:SF25">
    <property type="entry name" value="CHEMOTAXIS TWO-COMPONENT RESPONSE REGULATOR"/>
    <property type="match status" value="1"/>
</dbReference>
<accession>A0A5C4N3J2</accession>